<name>A0A814W0T6_9BILA</name>
<keyword evidence="3 5" id="KW-0863">Zinc-finger</keyword>
<keyword evidence="1" id="KW-0479">Metal-binding</keyword>
<dbReference type="CDD" id="cd16454">
    <property type="entry name" value="RING-H2_PA-TM-RING"/>
    <property type="match status" value="1"/>
</dbReference>
<feature type="compositionally biased region" description="Low complexity" evidence="6">
    <location>
        <begin position="170"/>
        <end position="184"/>
    </location>
</feature>
<organism evidence="8 11">
    <name type="scientific">Rotaria magnacalcarata</name>
    <dbReference type="NCBI Taxonomy" id="392030"/>
    <lineage>
        <taxon>Eukaryota</taxon>
        <taxon>Metazoa</taxon>
        <taxon>Spiralia</taxon>
        <taxon>Gnathifera</taxon>
        <taxon>Rotifera</taxon>
        <taxon>Eurotatoria</taxon>
        <taxon>Bdelloidea</taxon>
        <taxon>Philodinida</taxon>
        <taxon>Philodinidae</taxon>
        <taxon>Rotaria</taxon>
    </lineage>
</organism>
<dbReference type="Pfam" id="PF13639">
    <property type="entry name" value="zf-RING_2"/>
    <property type="match status" value="1"/>
</dbReference>
<feature type="region of interest" description="Disordered" evidence="6">
    <location>
        <begin position="169"/>
        <end position="192"/>
    </location>
</feature>
<dbReference type="SMART" id="SM00184">
    <property type="entry name" value="RING"/>
    <property type="match status" value="1"/>
</dbReference>
<keyword evidence="2" id="KW-0563">Paired box</keyword>
<evidence type="ECO:0000259" key="7">
    <source>
        <dbReference type="PROSITE" id="PS50089"/>
    </source>
</evidence>
<comment type="caution">
    <text evidence="8">The sequence shown here is derived from an EMBL/GenBank/DDBJ whole genome shotgun (WGS) entry which is preliminary data.</text>
</comment>
<dbReference type="InterPro" id="IPR001523">
    <property type="entry name" value="Paired_dom"/>
</dbReference>
<dbReference type="GO" id="GO:0006511">
    <property type="term" value="P:ubiquitin-dependent protein catabolic process"/>
    <property type="evidence" value="ECO:0007669"/>
    <property type="project" value="TreeGrafter"/>
</dbReference>
<dbReference type="GO" id="GO:0061630">
    <property type="term" value="F:ubiquitin protein ligase activity"/>
    <property type="evidence" value="ECO:0007669"/>
    <property type="project" value="TreeGrafter"/>
</dbReference>
<dbReference type="Proteomes" id="UP000663834">
    <property type="component" value="Unassembled WGS sequence"/>
</dbReference>
<dbReference type="Gene3D" id="3.30.40.10">
    <property type="entry name" value="Zinc/RING finger domain, C3HC4 (zinc finger)"/>
    <property type="match status" value="1"/>
</dbReference>
<dbReference type="Gene3D" id="1.10.10.10">
    <property type="entry name" value="Winged helix-like DNA-binding domain superfamily/Winged helix DNA-binding domain"/>
    <property type="match status" value="1"/>
</dbReference>
<evidence type="ECO:0000313" key="10">
    <source>
        <dbReference type="EMBL" id="CAF2151756.1"/>
    </source>
</evidence>
<evidence type="ECO:0000313" key="8">
    <source>
        <dbReference type="EMBL" id="CAF1194626.1"/>
    </source>
</evidence>
<dbReference type="EMBL" id="CAJNRE010017164">
    <property type="protein sequence ID" value="CAF2151756.1"/>
    <property type="molecule type" value="Genomic_DNA"/>
</dbReference>
<dbReference type="PROSITE" id="PS50089">
    <property type="entry name" value="ZF_RING_2"/>
    <property type="match status" value="1"/>
</dbReference>
<keyword evidence="4" id="KW-0862">Zinc</keyword>
<dbReference type="InterPro" id="IPR001841">
    <property type="entry name" value="Znf_RING"/>
</dbReference>
<dbReference type="InterPro" id="IPR009057">
    <property type="entry name" value="Homeodomain-like_sf"/>
</dbReference>
<accession>A0A814W0T6</accession>
<dbReference type="GO" id="GO:0008270">
    <property type="term" value="F:zinc ion binding"/>
    <property type="evidence" value="ECO:0007669"/>
    <property type="project" value="UniProtKB-KW"/>
</dbReference>
<dbReference type="OrthoDB" id="9984778at2759"/>
<dbReference type="PANTHER" id="PTHR45931">
    <property type="entry name" value="SI:CH211-59O9.10"/>
    <property type="match status" value="1"/>
</dbReference>
<dbReference type="EMBL" id="CAJNOW010008201">
    <property type="protein sequence ID" value="CAF1530836.1"/>
    <property type="molecule type" value="Genomic_DNA"/>
</dbReference>
<evidence type="ECO:0000313" key="9">
    <source>
        <dbReference type="EMBL" id="CAF1530836.1"/>
    </source>
</evidence>
<dbReference type="EMBL" id="CAJNOV010004971">
    <property type="protein sequence ID" value="CAF1194626.1"/>
    <property type="molecule type" value="Genomic_DNA"/>
</dbReference>
<evidence type="ECO:0000256" key="1">
    <source>
        <dbReference type="ARBA" id="ARBA00022723"/>
    </source>
</evidence>
<dbReference type="GO" id="GO:0006355">
    <property type="term" value="P:regulation of DNA-templated transcription"/>
    <property type="evidence" value="ECO:0007669"/>
    <property type="project" value="InterPro"/>
</dbReference>
<feature type="domain" description="RING-type" evidence="7">
    <location>
        <begin position="352"/>
        <end position="393"/>
    </location>
</feature>
<dbReference type="InterPro" id="IPR051834">
    <property type="entry name" value="RING_finger_E3_ligase"/>
</dbReference>
<dbReference type="InterPro" id="IPR036388">
    <property type="entry name" value="WH-like_DNA-bd_sf"/>
</dbReference>
<dbReference type="AlphaFoldDB" id="A0A814W0T6"/>
<evidence type="ECO:0000256" key="6">
    <source>
        <dbReference type="SAM" id="MobiDB-lite"/>
    </source>
</evidence>
<dbReference type="Proteomes" id="UP000663824">
    <property type="component" value="Unassembled WGS sequence"/>
</dbReference>
<evidence type="ECO:0000256" key="5">
    <source>
        <dbReference type="PROSITE-ProRule" id="PRU00175"/>
    </source>
</evidence>
<dbReference type="PANTHER" id="PTHR45931:SF3">
    <property type="entry name" value="RING ZINC FINGER-CONTAINING PROTEIN"/>
    <property type="match status" value="1"/>
</dbReference>
<evidence type="ECO:0000256" key="4">
    <source>
        <dbReference type="ARBA" id="ARBA00022833"/>
    </source>
</evidence>
<dbReference type="GO" id="GO:0003677">
    <property type="term" value="F:DNA binding"/>
    <property type="evidence" value="ECO:0007669"/>
    <property type="project" value="InterPro"/>
</dbReference>
<dbReference type="GO" id="GO:0005634">
    <property type="term" value="C:nucleus"/>
    <property type="evidence" value="ECO:0007669"/>
    <property type="project" value="TreeGrafter"/>
</dbReference>
<evidence type="ECO:0000313" key="11">
    <source>
        <dbReference type="Proteomes" id="UP000663855"/>
    </source>
</evidence>
<dbReference type="InterPro" id="IPR013083">
    <property type="entry name" value="Znf_RING/FYVE/PHD"/>
</dbReference>
<dbReference type="Pfam" id="PF00292">
    <property type="entry name" value="PAX"/>
    <property type="match status" value="1"/>
</dbReference>
<reference evidence="8" key="1">
    <citation type="submission" date="2021-02" db="EMBL/GenBank/DDBJ databases">
        <authorList>
            <person name="Nowell W R."/>
        </authorList>
    </citation>
    <scope>NUCLEOTIDE SEQUENCE</scope>
</reference>
<dbReference type="Proteomes" id="UP000663855">
    <property type="component" value="Unassembled WGS sequence"/>
</dbReference>
<proteinExistence type="predicted"/>
<evidence type="ECO:0000256" key="2">
    <source>
        <dbReference type="ARBA" id="ARBA00022724"/>
    </source>
</evidence>
<gene>
    <name evidence="8" type="ORF">CJN711_LOCUS11695</name>
    <name evidence="9" type="ORF">KQP761_LOCUS16278</name>
    <name evidence="10" type="ORF">MBJ925_LOCUS31361</name>
</gene>
<dbReference type="SUPFAM" id="SSF57850">
    <property type="entry name" value="RING/U-box"/>
    <property type="match status" value="1"/>
</dbReference>
<sequence length="407" mass="45895">MMMTLKENTANSMSPSIDYNTNESHRSHSSICYDYHHNNPWEKPIHTTFDYQPTPYSFGAMSSTGGISSIEAANKFNNSYLSFDLTSNQNFYRRHTESVLPISNSIFSTSTTNHPPSSPFNYSHTAAHYHPSELFFSWNNGPSLMRAHSSASYQDYSQSTSFPCYNPINSSTSQSSTTNKSTDSLSSSRAQTDSINTLRTHNYPSFFNVIPPINVPEPTTQSSIISSSSVFHSKHSNSLIKKQRPRLTAQLRNEILKIKANQPTAFVWEIQQILLQNGICTSQTLPSVKVIQRVLTESKKPVRINKEEKKTNINLVMETIYDNIENKNSPITICLSPSQSSTLSDGESASECSICLETYRSGQEVSILSCSHEYHSSCIKEWMMKNRSCPMCRKDIHNQPQFVTLLI</sequence>
<protein>
    <recommendedName>
        <fullName evidence="7">RING-type domain-containing protein</fullName>
    </recommendedName>
</protein>
<evidence type="ECO:0000256" key="3">
    <source>
        <dbReference type="ARBA" id="ARBA00022771"/>
    </source>
</evidence>
<dbReference type="SUPFAM" id="SSF46689">
    <property type="entry name" value="Homeodomain-like"/>
    <property type="match status" value="1"/>
</dbReference>